<proteinExistence type="predicted"/>
<dbReference type="RefSeq" id="WP_320507925.1">
    <property type="nucleotide sequence ID" value="NZ_JAXCLW010000002.1"/>
</dbReference>
<dbReference type="Proteomes" id="UP001279642">
    <property type="component" value="Unassembled WGS sequence"/>
</dbReference>
<keyword evidence="1" id="KW-0732">Signal</keyword>
<name>A0ABU5E927_9PROT</name>
<evidence type="ECO:0000256" key="1">
    <source>
        <dbReference type="SAM" id="SignalP"/>
    </source>
</evidence>
<evidence type="ECO:0000313" key="2">
    <source>
        <dbReference type="EMBL" id="MDY0882867.1"/>
    </source>
</evidence>
<accession>A0ABU5E927</accession>
<organism evidence="2 3">
    <name type="scientific">Dongia soli</name>
    <dbReference type="NCBI Taxonomy" id="600628"/>
    <lineage>
        <taxon>Bacteria</taxon>
        <taxon>Pseudomonadati</taxon>
        <taxon>Pseudomonadota</taxon>
        <taxon>Alphaproteobacteria</taxon>
        <taxon>Rhodospirillales</taxon>
        <taxon>Dongiaceae</taxon>
        <taxon>Dongia</taxon>
    </lineage>
</organism>
<dbReference type="EMBL" id="JAXCLW010000002">
    <property type="protein sequence ID" value="MDY0882867.1"/>
    <property type="molecule type" value="Genomic_DNA"/>
</dbReference>
<comment type="caution">
    <text evidence="2">The sequence shown here is derived from an EMBL/GenBank/DDBJ whole genome shotgun (WGS) entry which is preliminary data.</text>
</comment>
<sequence length="168" mass="18350">MRGSIGFVLLPLLLGGIAHAATADENPAIWQRIDKNGIKASNVEMGPGSVVAITCPAETTLAQPRLIIQIQKLRNSFFDEKHIYNLRVAVNDYRQEFGMKAMKGYFVFEAKDINQRLQFNELVQELAKASAAGADMAQIALSSLGWRGEMPLTGADRALPGLMDGCDQ</sequence>
<evidence type="ECO:0000313" key="3">
    <source>
        <dbReference type="Proteomes" id="UP001279642"/>
    </source>
</evidence>
<reference evidence="2 3" key="1">
    <citation type="journal article" date="2016" name="Antonie Van Leeuwenhoek">
        <title>Dongia soli sp. nov., isolated from soil from Dokdo, Korea.</title>
        <authorList>
            <person name="Kim D.U."/>
            <person name="Lee H."/>
            <person name="Kim H."/>
            <person name="Kim S.G."/>
            <person name="Ka J.O."/>
        </authorList>
    </citation>
    <scope>NUCLEOTIDE SEQUENCE [LARGE SCALE GENOMIC DNA]</scope>
    <source>
        <strain evidence="2 3">D78</strain>
    </source>
</reference>
<protein>
    <submittedName>
        <fullName evidence="2">Uncharacterized protein</fullName>
    </submittedName>
</protein>
<feature type="signal peptide" evidence="1">
    <location>
        <begin position="1"/>
        <end position="20"/>
    </location>
</feature>
<feature type="chain" id="PRO_5046905373" evidence="1">
    <location>
        <begin position="21"/>
        <end position="168"/>
    </location>
</feature>
<keyword evidence="3" id="KW-1185">Reference proteome</keyword>
<gene>
    <name evidence="2" type="ORF">SMD27_08430</name>
</gene>